<dbReference type="AlphaFoldDB" id="A0A2S0VQX5"/>
<evidence type="ECO:0000256" key="2">
    <source>
        <dbReference type="SAM" id="MobiDB-lite"/>
    </source>
</evidence>
<name>A0A2S0VQX5_9ALTE</name>
<keyword evidence="5" id="KW-1185">Reference proteome</keyword>
<evidence type="ECO:0000256" key="1">
    <source>
        <dbReference type="SAM" id="Coils"/>
    </source>
</evidence>
<proteinExistence type="predicted"/>
<dbReference type="RefSeq" id="WP_108602666.1">
    <property type="nucleotide sequence ID" value="NZ_CP026604.1"/>
</dbReference>
<evidence type="ECO:0000313" key="4">
    <source>
        <dbReference type="EMBL" id="AWB66604.1"/>
    </source>
</evidence>
<accession>A0A2S0VQX5</accession>
<dbReference type="PANTHER" id="PTHR32114:SF2">
    <property type="entry name" value="ABC TRANSPORTER ABCH.3"/>
    <property type="match status" value="1"/>
</dbReference>
<feature type="compositionally biased region" description="Polar residues" evidence="2">
    <location>
        <begin position="1015"/>
        <end position="1032"/>
    </location>
</feature>
<feature type="coiled-coil region" evidence="1">
    <location>
        <begin position="185"/>
        <end position="233"/>
    </location>
</feature>
<dbReference type="OrthoDB" id="9795626at2"/>
<keyword evidence="1" id="KW-0175">Coiled coil</keyword>
<dbReference type="EMBL" id="CP026604">
    <property type="protein sequence ID" value="AWB66604.1"/>
    <property type="molecule type" value="Genomic_DNA"/>
</dbReference>
<dbReference type="Proteomes" id="UP000244441">
    <property type="component" value="Chromosome"/>
</dbReference>
<feature type="coiled-coil region" evidence="1">
    <location>
        <begin position="437"/>
        <end position="467"/>
    </location>
</feature>
<gene>
    <name evidence="4" type="ORF">C2869_09250</name>
</gene>
<feature type="region of interest" description="Disordered" evidence="2">
    <location>
        <begin position="1015"/>
        <end position="1041"/>
    </location>
</feature>
<feature type="coiled-coil region" evidence="1">
    <location>
        <begin position="845"/>
        <end position="872"/>
    </location>
</feature>
<dbReference type="GO" id="GO:0006302">
    <property type="term" value="P:double-strand break repair"/>
    <property type="evidence" value="ECO:0007669"/>
    <property type="project" value="InterPro"/>
</dbReference>
<feature type="coiled-coil region" evidence="1">
    <location>
        <begin position="358"/>
        <end position="413"/>
    </location>
</feature>
<dbReference type="Pfam" id="PF13476">
    <property type="entry name" value="AAA_23"/>
    <property type="match status" value="1"/>
</dbReference>
<evidence type="ECO:0000313" key="5">
    <source>
        <dbReference type="Proteomes" id="UP000244441"/>
    </source>
</evidence>
<reference evidence="4 5" key="1">
    <citation type="submission" date="2018-01" db="EMBL/GenBank/DDBJ databases">
        <title>Genome sequence of a Cantenovulum-like bacteria.</title>
        <authorList>
            <person name="Tan W.R."/>
            <person name="Lau N.-S."/>
            <person name="Go F."/>
            <person name="Amirul A.-A.A."/>
        </authorList>
    </citation>
    <scope>NUCLEOTIDE SEQUENCE [LARGE SCALE GENOMIC DNA]</scope>
    <source>
        <strain evidence="4 5">CCB-QB4</strain>
    </source>
</reference>
<dbReference type="GO" id="GO:0016887">
    <property type="term" value="F:ATP hydrolysis activity"/>
    <property type="evidence" value="ECO:0007669"/>
    <property type="project" value="InterPro"/>
</dbReference>
<dbReference type="SUPFAM" id="SSF52540">
    <property type="entry name" value="P-loop containing nucleoside triphosphate hydrolases"/>
    <property type="match status" value="2"/>
</dbReference>
<dbReference type="Gene3D" id="3.40.50.300">
    <property type="entry name" value="P-loop containing nucleotide triphosphate hydrolases"/>
    <property type="match status" value="2"/>
</dbReference>
<feature type="coiled-coil region" evidence="1">
    <location>
        <begin position="549"/>
        <end position="699"/>
    </location>
</feature>
<evidence type="ECO:0000259" key="3">
    <source>
        <dbReference type="Pfam" id="PF13476"/>
    </source>
</evidence>
<sequence length="1276" mass="143927">MKITSLRFKNINALKGEWKIDFRQEPFASNGLFAITGPTGAGKTSILDAICLALYHETPRLKVSASSNECMTRHTAESLAEVEFEVKGTAYRAFWSQRRARGQVDGKLQAPQVELAQVSDDKILTNKINDKRELIAELTGLDFARFTKSMLLSQGQFAAFLNADANDRAELLEELTGTEIYGLISQQVHEQRKQAEQQLNVLNEKLSVVALMSEEERQQLVSQVEQLTEHEANSRLQLKQKQTVQQWLSQQQALQTKQQAYQQSFDQAQSQAQSAKGDLQRLAASEPAEKCRATYLQHKSLKQDVFDSKKQQIARIAELEKKQELSQGFVQTLTDKQARLDTAKHQQQANDTIIEQQVIPLDQQLNQLNAEQQRLQQEQQQQLTQQQKLQTASEQQNQQLTEQQSQYQQVTSKLATAPEPQALLNQCATWQSELKQMQALQQEVTQLTLQQSELDKQSSELKQASTQTEQQAIEASQQFELAQNTSLQQAQQLITACQLPETLAALAPFVSLLDQQPSQPSQVASYKLLLNQIQQELQQQAQVWHQLPLLAKQQQARRKESEQQQLKLQTLLADNQQIELILKSKRQEYQQLKTHAADLKLLVQREQQIASLEAERAKLQADQPCPLCGSIEHPAVGEYQQLNINHNQQRLDELEAKRNALELEGGSLKERLAQQQKQVQELEAHLAELQQQIEQTAQDWQSLVTPLNDASHLVLSNVDAIEHYIAQQQVNLETCLSYIEALNLAEQQYQNSLLKATELQTQWQHLQNQHQLKQQALVSCLAQGEQVSQKLQTTQASLQALAQQLARDIQTQLGVLTSVTKQALKAEFDDLQQGVNVLVSQAQVLVAEQKLLAELDKKIEISRQQCGQHQQQLDVIKQSLLLLDQQIASNGQALQQAQQQRKSLFAGLTVVEIRQQDRQKVAEAELALQAEQQRQAEFKSQLEQLQGQVHHAQQHIEQQDAKLNDVSQEYSQLLEQSPFADEQALLAALLPESEQKRLALLKQEIDQALQSSQTLMKQGEQDLQSHQQNRPETLNWPDSDEPTLDVVNELQLVEQAIETLSQQNKQQNNQLGQLTSQLAADQQAQAKQQSLLAQLATQQQNYDDWVHLNSLIGSADGAKFRKFAQGLTLDHLVYLANRQLQRLHGRYLLKRKQDASLQLLVVDTWQADTERDTKTLSGGESFLVSLALALALSDLVSHKTSIDSLFLDEGFGTLDADTLNIALDALDALNASGKMIGVISHVEALKERIPVQIQISKSAGLGVSRLADEYYKKGNI</sequence>
<dbReference type="PANTHER" id="PTHR32114">
    <property type="entry name" value="ABC TRANSPORTER ABCH.3"/>
    <property type="match status" value="1"/>
</dbReference>
<protein>
    <recommendedName>
        <fullName evidence="3">Rad50/SbcC-type AAA domain-containing protein</fullName>
    </recommendedName>
</protein>
<dbReference type="InterPro" id="IPR027417">
    <property type="entry name" value="P-loop_NTPase"/>
</dbReference>
<dbReference type="KEGG" id="cate:C2869_09250"/>
<organism evidence="4 5">
    <name type="scientific">Saccharobesus litoralis</name>
    <dbReference type="NCBI Taxonomy" id="2172099"/>
    <lineage>
        <taxon>Bacteria</taxon>
        <taxon>Pseudomonadati</taxon>
        <taxon>Pseudomonadota</taxon>
        <taxon>Gammaproteobacteria</taxon>
        <taxon>Alteromonadales</taxon>
        <taxon>Alteromonadaceae</taxon>
        <taxon>Saccharobesus</taxon>
    </lineage>
</organism>
<feature type="domain" description="Rad50/SbcC-type AAA" evidence="3">
    <location>
        <begin position="5"/>
        <end position="207"/>
    </location>
</feature>
<dbReference type="InterPro" id="IPR038729">
    <property type="entry name" value="Rad50/SbcC_AAA"/>
</dbReference>
<dbReference type="Pfam" id="PF13558">
    <property type="entry name" value="SbcC_Walker_B"/>
    <property type="match status" value="1"/>
</dbReference>